<keyword evidence="13" id="KW-1185">Reference proteome</keyword>
<dbReference type="EMBL" id="JACDTQ010002492">
    <property type="protein sequence ID" value="KAF5918127.1"/>
    <property type="molecule type" value="Genomic_DNA"/>
</dbReference>
<evidence type="ECO:0000256" key="7">
    <source>
        <dbReference type="ARBA" id="ARBA00023040"/>
    </source>
</evidence>
<dbReference type="SUPFAM" id="SSF81321">
    <property type="entry name" value="Family A G protein-coupled receptor-like"/>
    <property type="match status" value="1"/>
</dbReference>
<evidence type="ECO:0000256" key="5">
    <source>
        <dbReference type="ARBA" id="ARBA00022692"/>
    </source>
</evidence>
<evidence type="ECO:0000313" key="13">
    <source>
        <dbReference type="Proteomes" id="UP000551758"/>
    </source>
</evidence>
<protein>
    <recommendedName>
        <fullName evidence="11">Vomeronasal type-1 receptor</fullName>
    </recommendedName>
</protein>
<keyword evidence="6 11" id="KW-1133">Transmembrane helix</keyword>
<evidence type="ECO:0000256" key="3">
    <source>
        <dbReference type="ARBA" id="ARBA00022475"/>
    </source>
</evidence>
<feature type="transmembrane region" description="Helical" evidence="11">
    <location>
        <begin position="246"/>
        <end position="267"/>
    </location>
</feature>
<dbReference type="Gene3D" id="1.20.1070.10">
    <property type="entry name" value="Rhodopsin 7-helix transmembrane proteins"/>
    <property type="match status" value="1"/>
</dbReference>
<dbReference type="GO" id="GO:0019236">
    <property type="term" value="P:response to pheromone"/>
    <property type="evidence" value="ECO:0007669"/>
    <property type="project" value="UniProtKB-KW"/>
</dbReference>
<evidence type="ECO:0000256" key="1">
    <source>
        <dbReference type="ARBA" id="ARBA00004651"/>
    </source>
</evidence>
<feature type="transmembrane region" description="Helical" evidence="11">
    <location>
        <begin position="156"/>
        <end position="174"/>
    </location>
</feature>
<proteinExistence type="inferred from homology"/>
<evidence type="ECO:0000256" key="10">
    <source>
        <dbReference type="ARBA" id="ARBA00023224"/>
    </source>
</evidence>
<evidence type="ECO:0000256" key="6">
    <source>
        <dbReference type="ARBA" id="ARBA00022989"/>
    </source>
</evidence>
<comment type="caution">
    <text evidence="11">Lacks conserved residue(s) required for the propagation of feature annotation.</text>
</comment>
<comment type="similarity">
    <text evidence="2 11">Belongs to the G-protein coupled receptor 1 family.</text>
</comment>
<keyword evidence="4 11" id="KW-0589">Pheromone response</keyword>
<dbReference type="InterPro" id="IPR004072">
    <property type="entry name" value="Vmron_rcpt_1"/>
</dbReference>
<evidence type="ECO:0000256" key="9">
    <source>
        <dbReference type="ARBA" id="ARBA00023170"/>
    </source>
</evidence>
<organism evidence="12 13">
    <name type="scientific">Diceros bicornis minor</name>
    <name type="common">South-central black rhinoceros</name>
    <dbReference type="NCBI Taxonomy" id="77932"/>
    <lineage>
        <taxon>Eukaryota</taxon>
        <taxon>Metazoa</taxon>
        <taxon>Chordata</taxon>
        <taxon>Craniata</taxon>
        <taxon>Vertebrata</taxon>
        <taxon>Euteleostomi</taxon>
        <taxon>Mammalia</taxon>
        <taxon>Eutheria</taxon>
        <taxon>Laurasiatheria</taxon>
        <taxon>Perissodactyla</taxon>
        <taxon>Rhinocerotidae</taxon>
        <taxon>Diceros</taxon>
    </lineage>
</organism>
<comment type="caution">
    <text evidence="12">The sequence shown here is derived from an EMBL/GenBank/DDBJ whole genome shotgun (WGS) entry which is preliminary data.</text>
</comment>
<evidence type="ECO:0000256" key="2">
    <source>
        <dbReference type="ARBA" id="ARBA00010663"/>
    </source>
</evidence>
<reference evidence="12 13" key="1">
    <citation type="journal article" date="2020" name="Mol. Biol. Evol.">
        <title>Interspecific Gene Flow and the Evolution of Specialization in Black and White Rhinoceros.</title>
        <authorList>
            <person name="Moodley Y."/>
            <person name="Westbury M.V."/>
            <person name="Russo I.M."/>
            <person name="Gopalakrishnan S."/>
            <person name="Rakotoarivelo A."/>
            <person name="Olsen R.A."/>
            <person name="Prost S."/>
            <person name="Tunstall T."/>
            <person name="Ryder O.A."/>
            <person name="Dalen L."/>
            <person name="Bruford M.W."/>
        </authorList>
    </citation>
    <scope>NUCLEOTIDE SEQUENCE [LARGE SCALE GENOMIC DNA]</scope>
    <source>
        <strain evidence="12">SBR-YM</strain>
        <tissue evidence="12">Skin</tissue>
    </source>
</reference>
<evidence type="ECO:0000313" key="12">
    <source>
        <dbReference type="EMBL" id="KAF5918127.1"/>
    </source>
</evidence>
<keyword evidence="5 11" id="KW-0812">Transmembrane</keyword>
<keyword evidence="7 11" id="KW-0297">G-protein coupled receptor</keyword>
<keyword evidence="8 11" id="KW-0472">Membrane</keyword>
<dbReference type="AlphaFoldDB" id="A0A7J7EQY8"/>
<dbReference type="GO" id="GO:0005886">
    <property type="term" value="C:plasma membrane"/>
    <property type="evidence" value="ECO:0007669"/>
    <property type="project" value="UniProtKB-SubCell"/>
</dbReference>
<evidence type="ECO:0000256" key="8">
    <source>
        <dbReference type="ARBA" id="ARBA00023136"/>
    </source>
</evidence>
<dbReference type="GO" id="GO:0016503">
    <property type="term" value="F:pheromone receptor activity"/>
    <property type="evidence" value="ECO:0007669"/>
    <property type="project" value="InterPro"/>
</dbReference>
<accession>A0A7J7EQY8</accession>
<keyword evidence="9 11" id="KW-0675">Receptor</keyword>
<comment type="subcellular location">
    <subcellularLocation>
        <location evidence="1 11">Cell membrane</location>
        <topology evidence="1 11">Multi-pass membrane protein</topology>
    </subcellularLocation>
</comment>
<sequence length="280" mass="32010">MRSPEGSCDITFGRQTLAWKWQAQQERALPGLQGRLCEVVKRASCPQRAVDTVPSFGVRNWGELRSRAFAHSIDENDQNSCVLYKVPLFLSGLQTMLCSFSGCAGVYPKYKSMKTIVSNDTILGLFFLSQFGFLGNTLLHVLYINTFLFQPHTKKPIDLIFIHLTLAHVMTILLSEIPEIINSFHIRNFLDDIACKAVLYMYRVSRGLSLCTTFFLSVFQAMIITPSNSRWAWLKPKISKYIFPAFFFWITDMLIYIQVVITIVAPYNTTEVEQVFSDIL</sequence>
<evidence type="ECO:0000256" key="11">
    <source>
        <dbReference type="RuleBase" id="RU364061"/>
    </source>
</evidence>
<gene>
    <name evidence="12" type="ORF">HPG69_018468</name>
</gene>
<feature type="transmembrane region" description="Helical" evidence="11">
    <location>
        <begin position="207"/>
        <end position="225"/>
    </location>
</feature>
<keyword evidence="3 11" id="KW-1003">Cell membrane</keyword>
<evidence type="ECO:0000256" key="4">
    <source>
        <dbReference type="ARBA" id="ARBA00022507"/>
    </source>
</evidence>
<dbReference type="Proteomes" id="UP000551758">
    <property type="component" value="Unassembled WGS sequence"/>
</dbReference>
<dbReference type="PANTHER" id="PTHR24062">
    <property type="entry name" value="VOMERONASAL TYPE-1 RECEPTOR"/>
    <property type="match status" value="1"/>
</dbReference>
<keyword evidence="10 11" id="KW-0807">Transducer</keyword>
<feature type="transmembrane region" description="Helical" evidence="11">
    <location>
        <begin position="122"/>
        <end position="144"/>
    </location>
</feature>
<name>A0A7J7EQY8_DICBM</name>
<dbReference type="Pfam" id="PF03402">
    <property type="entry name" value="V1R"/>
    <property type="match status" value="1"/>
</dbReference>